<dbReference type="NCBIfam" id="NF006743">
    <property type="entry name" value="PRK09270.1-2"/>
    <property type="match status" value="1"/>
</dbReference>
<evidence type="ECO:0000313" key="1">
    <source>
        <dbReference type="EMBL" id="MBQ0960767.1"/>
    </source>
</evidence>
<organism evidence="1 2">
    <name type="scientific">Ideonella aquatica</name>
    <dbReference type="NCBI Taxonomy" id="2824119"/>
    <lineage>
        <taxon>Bacteria</taxon>
        <taxon>Pseudomonadati</taxon>
        <taxon>Pseudomonadota</taxon>
        <taxon>Betaproteobacteria</taxon>
        <taxon>Burkholderiales</taxon>
        <taxon>Sphaerotilaceae</taxon>
        <taxon>Ideonella</taxon>
    </lineage>
</organism>
<dbReference type="EMBL" id="JAGQDE010000017">
    <property type="protein sequence ID" value="MBQ0960767.1"/>
    <property type="molecule type" value="Genomic_DNA"/>
</dbReference>
<dbReference type="PANTHER" id="PTHR10285">
    <property type="entry name" value="URIDINE KINASE"/>
    <property type="match status" value="1"/>
</dbReference>
<keyword evidence="1" id="KW-0418">Kinase</keyword>
<comment type="caution">
    <text evidence="1">The sequence shown here is derived from an EMBL/GenBank/DDBJ whole genome shotgun (WGS) entry which is preliminary data.</text>
</comment>
<dbReference type="Proteomes" id="UP000678374">
    <property type="component" value="Unassembled WGS sequence"/>
</dbReference>
<dbReference type="AlphaFoldDB" id="A0A940YLD4"/>
<keyword evidence="1" id="KW-0808">Transferase</keyword>
<keyword evidence="2" id="KW-1185">Reference proteome</keyword>
<dbReference type="InterPro" id="IPR027417">
    <property type="entry name" value="P-loop_NTPase"/>
</dbReference>
<sequence>MTAMSQVLPRVDALLSRGGRRLLGLAAPPGAGKSTLAAAVAAARPGQVQALPMDGFHLAQAELQRLGRAERKGAPDTFDVAGFVALLQRLRVQRPGDGPVWAPAFRREIEEPVAGAIAVEAATPLLLVEGNYLLHERNGWAAVAPLLDECGYLHVDDALRVPRLVARHVAQGRSPEAALAWVMRSDEANAALVQAARPRAHWVVEGD</sequence>
<proteinExistence type="predicted"/>
<accession>A0A940YLD4</accession>
<dbReference type="GO" id="GO:0016301">
    <property type="term" value="F:kinase activity"/>
    <property type="evidence" value="ECO:0007669"/>
    <property type="project" value="UniProtKB-KW"/>
</dbReference>
<name>A0A940YLD4_9BURK</name>
<protein>
    <submittedName>
        <fullName evidence="1">Nucleoside/nucleotide kinase family protein</fullName>
    </submittedName>
</protein>
<dbReference type="SUPFAM" id="SSF52540">
    <property type="entry name" value="P-loop containing nucleoside triphosphate hydrolases"/>
    <property type="match status" value="1"/>
</dbReference>
<reference evidence="1" key="1">
    <citation type="submission" date="2021-04" db="EMBL/GenBank/DDBJ databases">
        <title>The genome sequence of Ideonella sp. 4Y11.</title>
        <authorList>
            <person name="Liu Y."/>
        </authorList>
    </citation>
    <scope>NUCLEOTIDE SEQUENCE</scope>
    <source>
        <strain evidence="1">4Y11</strain>
    </source>
</reference>
<dbReference type="RefSeq" id="WP_210803443.1">
    <property type="nucleotide sequence ID" value="NZ_JAGQDE010000017.1"/>
</dbReference>
<dbReference type="Gene3D" id="3.40.50.300">
    <property type="entry name" value="P-loop containing nucleotide triphosphate hydrolases"/>
    <property type="match status" value="1"/>
</dbReference>
<evidence type="ECO:0000313" key="2">
    <source>
        <dbReference type="Proteomes" id="UP000678374"/>
    </source>
</evidence>
<gene>
    <name evidence="1" type="ORF">KAK06_17560</name>
</gene>